<keyword evidence="12" id="KW-1185">Reference proteome</keyword>
<feature type="compositionally biased region" description="Pro residues" evidence="8">
    <location>
        <begin position="773"/>
        <end position="784"/>
    </location>
</feature>
<feature type="region of interest" description="Disordered" evidence="8">
    <location>
        <begin position="549"/>
        <end position="589"/>
    </location>
</feature>
<evidence type="ECO:0000259" key="9">
    <source>
        <dbReference type="PROSITE" id="PS51650"/>
    </source>
</evidence>
<dbReference type="GO" id="GO:0031267">
    <property type="term" value="F:small GTPase binding"/>
    <property type="evidence" value="ECO:0007669"/>
    <property type="project" value="TreeGrafter"/>
</dbReference>
<dbReference type="Gene3D" id="2.30.30.40">
    <property type="entry name" value="SH3 Domains"/>
    <property type="match status" value="1"/>
</dbReference>
<dbReference type="GO" id="GO:0005737">
    <property type="term" value="C:cytoplasm"/>
    <property type="evidence" value="ECO:0007669"/>
    <property type="project" value="UniProtKB-SubCell"/>
</dbReference>
<gene>
    <name evidence="11" type="ORF">BZG36_00047</name>
</gene>
<dbReference type="GO" id="GO:0005085">
    <property type="term" value="F:guanyl-nucleotide exchange factor activity"/>
    <property type="evidence" value="ECO:0007669"/>
    <property type="project" value="UniProtKB-KW"/>
</dbReference>
<evidence type="ECO:0000259" key="10">
    <source>
        <dbReference type="PROSITE" id="PS51651"/>
    </source>
</evidence>
<dbReference type="InterPro" id="IPR027357">
    <property type="entry name" value="DOCKER_dom"/>
</dbReference>
<dbReference type="Proteomes" id="UP000242875">
    <property type="component" value="Unassembled WGS sequence"/>
</dbReference>
<dbReference type="CDD" id="cd12148">
    <property type="entry name" value="fungal_TF_MHR"/>
    <property type="match status" value="1"/>
</dbReference>
<evidence type="ECO:0000256" key="1">
    <source>
        <dbReference type="ARBA" id="ARBA00004496"/>
    </source>
</evidence>
<keyword evidence="3" id="KW-0597">Phosphoprotein</keyword>
<evidence type="ECO:0008006" key="13">
    <source>
        <dbReference type="Google" id="ProtNLM"/>
    </source>
</evidence>
<feature type="compositionally biased region" description="Polar residues" evidence="8">
    <location>
        <begin position="564"/>
        <end position="585"/>
    </location>
</feature>
<feature type="compositionally biased region" description="Polar residues" evidence="8">
    <location>
        <begin position="851"/>
        <end position="870"/>
    </location>
</feature>
<protein>
    <recommendedName>
        <fullName evidence="13">Dedicator of cytokinesis protein 1</fullName>
    </recommendedName>
</protein>
<dbReference type="Pfam" id="PF23554">
    <property type="entry name" value="TPR_DOCK"/>
    <property type="match status" value="1"/>
</dbReference>
<evidence type="ECO:0000256" key="5">
    <source>
        <dbReference type="ARBA" id="ARBA00023002"/>
    </source>
</evidence>
<dbReference type="PANTHER" id="PTHR45653:SF10">
    <property type="entry name" value="MYOBLAST CITY, ISOFORM B"/>
    <property type="match status" value="1"/>
</dbReference>
<dbReference type="InterPro" id="IPR056372">
    <property type="entry name" value="TPR_DOCK"/>
</dbReference>
<name>A0A261Y8K3_9FUNG</name>
<dbReference type="SUPFAM" id="SSF51197">
    <property type="entry name" value="Clavaminate synthase-like"/>
    <property type="match status" value="1"/>
</dbReference>
<feature type="region of interest" description="Disordered" evidence="8">
    <location>
        <begin position="3122"/>
        <end position="3147"/>
    </location>
</feature>
<dbReference type="InterPro" id="IPR042098">
    <property type="entry name" value="TauD-like_sf"/>
</dbReference>
<feature type="region of interest" description="Disordered" evidence="8">
    <location>
        <begin position="2228"/>
        <end position="2248"/>
    </location>
</feature>
<dbReference type="InterPro" id="IPR035892">
    <property type="entry name" value="C2_domain_sf"/>
</dbReference>
<dbReference type="InterPro" id="IPR027007">
    <property type="entry name" value="C2_DOCK-type_domain"/>
</dbReference>
<dbReference type="OrthoDB" id="18896at2759"/>
<dbReference type="InterPro" id="IPR043161">
    <property type="entry name" value="DOCK_C_lobe_A"/>
</dbReference>
<feature type="region of interest" description="Disordered" evidence="8">
    <location>
        <begin position="347"/>
        <end position="366"/>
    </location>
</feature>
<evidence type="ECO:0000256" key="7">
    <source>
        <dbReference type="SAM" id="Coils"/>
    </source>
</evidence>
<feature type="compositionally biased region" description="Polar residues" evidence="8">
    <location>
        <begin position="2141"/>
        <end position="2175"/>
    </location>
</feature>
<dbReference type="Pfam" id="PF14429">
    <property type="entry name" value="DOCK-C2"/>
    <property type="match status" value="1"/>
</dbReference>
<feature type="region of interest" description="Disordered" evidence="8">
    <location>
        <begin position="770"/>
        <end position="792"/>
    </location>
</feature>
<feature type="compositionally biased region" description="Basic and acidic residues" evidence="8">
    <location>
        <begin position="3135"/>
        <end position="3147"/>
    </location>
</feature>
<dbReference type="InterPro" id="IPR026791">
    <property type="entry name" value="DOCK"/>
</dbReference>
<dbReference type="InterPro" id="IPR046769">
    <property type="entry name" value="DOCKER_Lobe_A"/>
</dbReference>
<dbReference type="Pfam" id="PF06920">
    <property type="entry name" value="DHR-2_Lobe_A"/>
    <property type="match status" value="1"/>
</dbReference>
<dbReference type="EMBL" id="MVBO01000001">
    <property type="protein sequence ID" value="OZJ06955.1"/>
    <property type="molecule type" value="Genomic_DNA"/>
</dbReference>
<feature type="domain" description="C2 DOCK-type" evidence="9">
    <location>
        <begin position="676"/>
        <end position="893"/>
    </location>
</feature>
<dbReference type="PROSITE" id="PS51650">
    <property type="entry name" value="C2_DOCK"/>
    <property type="match status" value="1"/>
</dbReference>
<feature type="region of interest" description="Disordered" evidence="8">
    <location>
        <begin position="17"/>
        <end position="66"/>
    </location>
</feature>
<dbReference type="Pfam" id="PF02668">
    <property type="entry name" value="TauD"/>
    <property type="match status" value="1"/>
</dbReference>
<feature type="region of interest" description="Disordered" evidence="8">
    <location>
        <begin position="2135"/>
        <end position="2216"/>
    </location>
</feature>
<sequence length="3147" mass="353459">MSWIPLPQIAHATAIYPYTPPTPEIGKRTRSRALSAASRANSSHDTQEPLSARSSESQPFSPRDSCSADAGDLSVLASLEVGDEIFVLEEQEAWYRGYILRISVTGTKPNHANIGVFPANHVAIKAYLPPHVDPTELMQDVMSIDTQGDMTSDMAGTLINVDQWSSSIEKNPTGTDAFKPARRKRRAPSLPLARFQDSTLAGMNEPLIDEIAACVKDWSAQLHRYLEQRQYERLNHVKDQINFLLQARRQLLLQSQSTEELTNLRKTVVQCMSVMNAYQGLSTIVRHPDDGYILDSTNTSFIDIYRTTFQYQKDNSNALSKGQMQTGNRTSYPSASSSALESLAIGTAQSKSGNKQSTVTNRNGSGKDLSGNNHLFLSFRGCAARICQAGESAQLHFCIYNAKDEQFVSEEYCLTLDEHGTPKVDNSAQACTIFRDLGMKDGGDDLYLVCRVVCVGHLRPEKDTLLPPSVGSHASMLFAGARDSSNRMTQLFENNRPDISKTIMERKGSHGNLPQHATNLPPIFNPSSDLCKRPYGVAVLHLNQITQKSESVDASQWRPPSAVLSRTSSQNSAPTSVQSASSPARDTSDLAPNEYMLNIYSASDDAPLASLHQDIIKSEISASDRLPANTENVVVRLEIYTGEIEDVVSSLPADTTPQFHTRSLRFTDLVSANDSRNDLHVRLEFGSLVQTSRGRSVQVCIALRDNTTGEFIENAIRPAIAEKTCTVWESMVFANQSRPSWGEHICIEGSKNFRFDKCHLFFLVRHRQGSIKSPPPSGPSPPQLRPADNVAESPSNERVFAYGFLSLFAPGDTTKFISNGAHNITLYRYDKGLPHPSFYLAQMTRSESFTPKLTRSGSNMSLRSNGSSVGTLEGERSSTVLGRPIMTRDTLLVTTHLCSTEISQVEFMSKLLEWDHNVIHDSVTSEGERLKVILSNLVFVDEQEVAKVLPKALDALFTILHTPPNRWGELDEPVLKALISVLGIANNKRFTRFQSVFAEYIDKQYPNTVARAEPKTTPSTTAGRHGVHNNLLKAFISLANDGKQNKRITEFRAALKVWNSVFSLIVHSREIIRLSEDEDRKIVNEALFKQDIKDVLKIVHSFLDESMPMSAIGTQTLIIQHYVGLMRQLSRVLTAQELASAICEIMATDVGGRGKISSHRLATIISILNCETEEMSKIASLLFDDICVWASRWIGSFEALKVSNETGDSAPTFSRVRWQENLRLATTIVARLLDHVPQPWTGLNQEDPVVLETFDAMIASLCPLLLPILDAYMDLYSQVQKHMNGSKPHGNEEDADETDGFLQHSIIFMAQVQTHMKAPDHVEQMPLGLQVGLSDLAIVFLEIAHITPRPVIRSLLMSLPNSVGREESLRTYTNLCAIIELLAPSHKGDGTNQLTKKVHIIPDDWLSVRLLAYQILLVDVMLPLSEVMETLYAPLRLWNPQTKDGQPDASKHNVERDQEDELIAQFWQGFHALLLRSLASPTLTIEQQSPQAQRCSRIAVGDLRGAVGCTLLIRSWAALGRTVPEDDDDEGFADAKEDVAFSEDGTMAETVYEDVSTTLESEMTNVRKVSNWHITIGPLMLDLLPPCLLSYHEKLRNSSIQIFLDILAAYYTAFGDLREFKIQVLESLDRMPHATTGEEYQRKKLVNGLLEGVASLEHLGPAFLRDARAFIEEISRFSELLIYVRGIPDDKELFQFERIENTLKLTQFVRLVEKEDFYIKYVHQLVQLQVTSENFLEAALTLKFHAELLPWDDKLIKEPLTSIGYPRETAMARKERLYLQILDYLARDSAWELCIDICKELCEKYDTTLFDYIKMSDMLQRQAKFYKLIISQDRYFSGYYKVDFYGKEFPTSIRNRSFVYRGKSWEKLASFTEHVQARYPDAIILTPTAVTPRTVDGQYIRITAVTPEVDRSSMPFTVSGVAESILEYYEYNNVNTFTFSRPMLRDTEDDQEHPSDNPAADEFLRLWVVKTVIYIEDTFPTVLRRSPVINTVAVELSPIQNAIIAIDNKTKELKRMEAKYRTILRTTLANNFSAHINVNPFTMALKSVVDAPLNGGVFMYRTAFLKETFIQQHPEYADDVVALKESLRSEVKVLAECLELHGNLVTSDLRPLHMSLVDFYHKNFAEEIADLKRSGFPQPSDKAQSTESAKVSDTTIGARGGTNNSDDPGSSSLRTRPSRNPKLGLSGPANPGVMSHSNNNADHPISPFSPSPSVTRSLTNHRAELAKGLTTWAIPRPKKPRSPEKRVEKMKVPSLFQWDMVPGRTGLSIKLTGSTISDLRQVMAVLGKSLSSKAFRHPALTTVWDYPYGQHKVAEPFGAEPLRDFCTMRYLPSTSPPALSVSANQLIRQSLTERCVSVYLVCFNLRYPMCPQSLLEDYVDSVKDLSEDPVTMAMATAAIEHTIRLHADSEANGSVIEDICRVYHDRTMEMFRDIFDEQGTMQIFMLLILHHYHVNYHIASEQSPLTYAVRVLSSHPAFGLDEEEQAKLGMSELEREFLCRLHWQAYIQNRLLKWQHYSEATLHKPTRMPRAFGDDKMDVHFVGDQLFIRRCLLFPILDETFVGELKDSLANVETIYRSLDAFAQPQPDAAGLLITKGPRDRLDVDAYDRLAMSLFDWTDSNVVLLYALSYATPGPAVSQQLPDLRDAVGVLGERTDQSLDTIDSTTFGSAEDYSVVMAPSSSSLRFILRSASDILTALSYMSIYRVHDHDQHSYLNHVMKACRTVCEILVSKSLEYTDIDTKRWCWNALQRASADLKKTTMYQGGYSSWMGPLARRNQHMAPPAATAVETLTQTTESVKDKLANLSVNAPKHPNDPVYRDIKYPPLEDYEYHDRALNADPSLSALLSAVTKRTELTPHIGTELSGIQLSQLTDQQKEELALLLSHRGLVVFRDQDLTPEQQLELGRYFGRLHIHQTAGTPQAENQEEILVVFSDAEGKVGRAYGNRSHAKFWHSDITYERQPAGYTTLLIDELPTSGGDTLWASGYAAYDKLSPAFRKFLEGLTATHSGVEQAEQAKKYGGPIRREPIISTHPIIRTHPVTGYKSLFVNPGFTRRIVELSEDESDAVLQYLFAHLAGGYDFHVRLKWEKNTVAFWDNRHTFHTAIWNFDGQRRHGRRVTPQAEIPYFDPNSKSRAQAEAEQKANGKQ</sequence>
<dbReference type="GO" id="GO:0016491">
    <property type="term" value="F:oxidoreductase activity"/>
    <property type="evidence" value="ECO:0007669"/>
    <property type="project" value="UniProtKB-KW"/>
</dbReference>
<comment type="caution">
    <text evidence="11">The sequence shown here is derived from an EMBL/GenBank/DDBJ whole genome shotgun (WGS) entry which is preliminary data.</text>
</comment>
<dbReference type="CDD" id="cd11684">
    <property type="entry name" value="DHR2_DOCK"/>
    <property type="match status" value="1"/>
</dbReference>
<keyword evidence="2" id="KW-0963">Cytoplasm</keyword>
<organism evidence="11 12">
    <name type="scientific">Bifiguratus adelaidae</name>
    <dbReference type="NCBI Taxonomy" id="1938954"/>
    <lineage>
        <taxon>Eukaryota</taxon>
        <taxon>Fungi</taxon>
        <taxon>Fungi incertae sedis</taxon>
        <taxon>Mucoromycota</taxon>
        <taxon>Mucoromycotina</taxon>
        <taxon>Endogonomycetes</taxon>
        <taxon>Endogonales</taxon>
        <taxon>Endogonales incertae sedis</taxon>
        <taxon>Bifiguratus</taxon>
    </lineage>
</organism>
<evidence type="ECO:0000256" key="8">
    <source>
        <dbReference type="SAM" id="MobiDB-lite"/>
    </source>
</evidence>
<comment type="subcellular location">
    <subcellularLocation>
        <location evidence="1">Cytoplasm</location>
    </subcellularLocation>
</comment>
<dbReference type="GO" id="GO:0007264">
    <property type="term" value="P:small GTPase-mediated signal transduction"/>
    <property type="evidence" value="ECO:0007669"/>
    <property type="project" value="InterPro"/>
</dbReference>
<feature type="region of interest" description="Disordered" evidence="8">
    <location>
        <begin position="851"/>
        <end position="874"/>
    </location>
</feature>
<dbReference type="Gene3D" id="1.20.58.740">
    <property type="match status" value="1"/>
</dbReference>
<dbReference type="InterPro" id="IPR046770">
    <property type="entry name" value="DOCKER_Lobe_B"/>
</dbReference>
<dbReference type="PROSITE" id="PS51651">
    <property type="entry name" value="DOCKER"/>
    <property type="match status" value="1"/>
</dbReference>
<dbReference type="InterPro" id="IPR032376">
    <property type="entry name" value="DOCK_N"/>
</dbReference>
<dbReference type="GO" id="GO:0005886">
    <property type="term" value="C:plasma membrane"/>
    <property type="evidence" value="ECO:0007669"/>
    <property type="project" value="TreeGrafter"/>
</dbReference>
<dbReference type="Pfam" id="PF20422">
    <property type="entry name" value="DHR-2_Lobe_B"/>
    <property type="match status" value="1"/>
</dbReference>
<dbReference type="FunFam" id="3.60.130.10:FF:000003">
    <property type="entry name" value="Alpha-ketoglutarate-dependent taurine dioxygenase"/>
    <property type="match status" value="1"/>
</dbReference>
<feature type="domain" description="DOCKER" evidence="10">
    <location>
        <begin position="1709"/>
        <end position="2136"/>
    </location>
</feature>
<dbReference type="InterPro" id="IPR046773">
    <property type="entry name" value="DOCKER_Lobe_C"/>
</dbReference>
<evidence type="ECO:0000256" key="2">
    <source>
        <dbReference type="ARBA" id="ARBA00022490"/>
    </source>
</evidence>
<dbReference type="Pfam" id="PF20421">
    <property type="entry name" value="DHR-2_Lobe_C"/>
    <property type="match status" value="1"/>
</dbReference>
<dbReference type="Gene3D" id="3.60.130.10">
    <property type="entry name" value="Clavaminate synthase-like"/>
    <property type="match status" value="1"/>
</dbReference>
<feature type="compositionally biased region" description="Low complexity" evidence="8">
    <location>
        <begin position="32"/>
        <end position="43"/>
    </location>
</feature>
<feature type="coiled-coil region" evidence="7">
    <location>
        <begin position="1999"/>
        <end position="2026"/>
    </location>
</feature>
<evidence type="ECO:0000256" key="4">
    <source>
        <dbReference type="ARBA" id="ARBA00022658"/>
    </source>
</evidence>
<keyword evidence="5" id="KW-0560">Oxidoreductase</keyword>
<evidence type="ECO:0000256" key="3">
    <source>
        <dbReference type="ARBA" id="ARBA00022553"/>
    </source>
</evidence>
<comment type="similarity">
    <text evidence="6">Belongs to the DOCK family.</text>
</comment>
<evidence type="ECO:0000256" key="6">
    <source>
        <dbReference type="PROSITE-ProRule" id="PRU00983"/>
    </source>
</evidence>
<dbReference type="InterPro" id="IPR042455">
    <property type="entry name" value="DOCK_N_sub1"/>
</dbReference>
<feature type="compositionally biased region" description="Polar residues" evidence="8">
    <location>
        <begin position="48"/>
        <end position="60"/>
    </location>
</feature>
<keyword evidence="7" id="KW-0175">Coiled coil</keyword>
<reference evidence="11 12" key="1">
    <citation type="journal article" date="2017" name="Mycologia">
        <title>Bifiguratus adelaidae, gen. et sp. nov., a new member of Mucoromycotina in endophytic and soil-dwelling habitats.</title>
        <authorList>
            <person name="Torres-Cruz T.J."/>
            <person name="Billingsley Tobias T.L."/>
            <person name="Almatruk M."/>
            <person name="Hesse C."/>
            <person name="Kuske C.R."/>
            <person name="Desiro A."/>
            <person name="Benucci G.M."/>
            <person name="Bonito G."/>
            <person name="Stajich J.E."/>
            <person name="Dunlap C."/>
            <person name="Arnold A.E."/>
            <person name="Porras-Alfaro A."/>
        </authorList>
    </citation>
    <scope>NUCLEOTIDE SEQUENCE [LARGE SCALE GENOMIC DNA]</scope>
    <source>
        <strain evidence="11 12">AZ0501</strain>
    </source>
</reference>
<keyword evidence="4" id="KW-0344">Guanine-nucleotide releasing factor</keyword>
<accession>A0A261Y8K3</accession>
<dbReference type="PANTHER" id="PTHR45653">
    <property type="entry name" value="DEDICATOR OF CYTOKINESIS"/>
    <property type="match status" value="1"/>
</dbReference>
<dbReference type="Gene3D" id="1.20.1270.350">
    <property type="entry name" value="Dedicator of cytokinesis N-terminal subdomain"/>
    <property type="match status" value="1"/>
</dbReference>
<proteinExistence type="inferred from homology"/>
<evidence type="ECO:0000313" key="11">
    <source>
        <dbReference type="EMBL" id="OZJ06955.1"/>
    </source>
</evidence>
<dbReference type="Gene3D" id="2.60.40.150">
    <property type="entry name" value="C2 domain"/>
    <property type="match status" value="1"/>
</dbReference>
<dbReference type="InterPro" id="IPR043162">
    <property type="entry name" value="DOCK_C_lobe_C"/>
</dbReference>
<dbReference type="Pfam" id="PF16172">
    <property type="entry name" value="DOCK_N"/>
    <property type="match status" value="1"/>
</dbReference>
<dbReference type="InterPro" id="IPR003819">
    <property type="entry name" value="TauD/TfdA-like"/>
</dbReference>
<dbReference type="Gene3D" id="1.25.40.410">
    <property type="match status" value="1"/>
</dbReference>
<evidence type="ECO:0000313" key="12">
    <source>
        <dbReference type="Proteomes" id="UP000242875"/>
    </source>
</evidence>